<dbReference type="KEGG" id="blr:BRLA_c025050"/>
<dbReference type="EMBL" id="CP007806">
    <property type="protein sequence ID" value="AIG26825.1"/>
    <property type="molecule type" value="Genomic_DNA"/>
</dbReference>
<protein>
    <recommendedName>
        <fullName evidence="1">Immunity MXAN-0049 protein domain-containing protein</fullName>
    </recommendedName>
</protein>
<dbReference type="Pfam" id="PF07791">
    <property type="entry name" value="Imm11"/>
    <property type="match status" value="1"/>
</dbReference>
<proteinExistence type="predicted"/>
<sequence length="148" mass="17403">MKIWRLYHDQNKYAQIAPISSFDEDVANPLHDARKSWTSNWKTPDVKEVRFKGTKWVDVNSYLIMPLCNTKTKKALICLIENSVEWLPVNVQRKNKKMEINEHFILHVTNMVDALDYENSAVRYSPYDNQSIIWIDTDCGQTLLMLLI</sequence>
<dbReference type="RefSeq" id="WP_003336385.1">
    <property type="nucleotide sequence ID" value="NZ_CP007806.1"/>
</dbReference>
<evidence type="ECO:0000259" key="1">
    <source>
        <dbReference type="Pfam" id="PF07791"/>
    </source>
</evidence>
<organism evidence="2 3">
    <name type="scientific">Brevibacillus laterosporus LMG 15441</name>
    <dbReference type="NCBI Taxonomy" id="1042163"/>
    <lineage>
        <taxon>Bacteria</taxon>
        <taxon>Bacillati</taxon>
        <taxon>Bacillota</taxon>
        <taxon>Bacilli</taxon>
        <taxon>Bacillales</taxon>
        <taxon>Paenibacillaceae</taxon>
        <taxon>Brevibacillus</taxon>
    </lineage>
</organism>
<reference evidence="2 3" key="1">
    <citation type="journal article" date="2011" name="J. Bacteriol.">
        <title>Genome sequence of Brevibacillus laterosporus LMG 15441, a pathogen of invertebrates.</title>
        <authorList>
            <person name="Djukic M."/>
            <person name="Poehlein A."/>
            <person name="Thurmer A."/>
            <person name="Daniel R."/>
        </authorList>
    </citation>
    <scope>NUCLEOTIDE SEQUENCE [LARGE SCALE GENOMIC DNA]</scope>
    <source>
        <strain evidence="2 3">LMG 15441</strain>
    </source>
</reference>
<dbReference type="InterPro" id="IPR012433">
    <property type="entry name" value="Imm11"/>
</dbReference>
<evidence type="ECO:0000313" key="2">
    <source>
        <dbReference type="EMBL" id="AIG26825.1"/>
    </source>
</evidence>
<dbReference type="HOGENOM" id="CLU_1755364_0_0_9"/>
<gene>
    <name evidence="2" type="ORF">BRLA_c025050</name>
</gene>
<evidence type="ECO:0000313" key="3">
    <source>
        <dbReference type="Proteomes" id="UP000005850"/>
    </source>
</evidence>
<name>A0A075RBE7_BRELA</name>
<keyword evidence="3" id="KW-1185">Reference proteome</keyword>
<accession>A0A075RBE7</accession>
<dbReference type="AlphaFoldDB" id="A0A075RBE7"/>
<dbReference type="Proteomes" id="UP000005850">
    <property type="component" value="Chromosome"/>
</dbReference>
<feature type="domain" description="Immunity MXAN-0049 protein" evidence="1">
    <location>
        <begin position="83"/>
        <end position="130"/>
    </location>
</feature>